<dbReference type="InterPro" id="IPR015813">
    <property type="entry name" value="Pyrv/PenolPyrv_kinase-like_dom"/>
</dbReference>
<organism evidence="5 6">
    <name type="scientific">Rubrivivax albus</name>
    <dbReference type="NCBI Taxonomy" id="2499835"/>
    <lineage>
        <taxon>Bacteria</taxon>
        <taxon>Pseudomonadati</taxon>
        <taxon>Pseudomonadota</taxon>
        <taxon>Betaproteobacteria</taxon>
        <taxon>Burkholderiales</taxon>
        <taxon>Sphaerotilaceae</taxon>
        <taxon>Rubrivivax</taxon>
    </lineage>
</organism>
<name>A0A437K0A0_9BURK</name>
<evidence type="ECO:0000256" key="3">
    <source>
        <dbReference type="ARBA" id="ARBA00023239"/>
    </source>
</evidence>
<dbReference type="Pfam" id="PF03328">
    <property type="entry name" value="HpcH_HpaI"/>
    <property type="match status" value="1"/>
</dbReference>
<evidence type="ECO:0000313" key="6">
    <source>
        <dbReference type="Proteomes" id="UP000288178"/>
    </source>
</evidence>
<dbReference type="OrthoDB" id="86160at2"/>
<dbReference type="Gene3D" id="3.20.20.60">
    <property type="entry name" value="Phosphoenolpyruvate-binding domains"/>
    <property type="match status" value="1"/>
</dbReference>
<comment type="similarity">
    <text evidence="1">Belongs to the HpcH/HpaI aldolase family.</text>
</comment>
<dbReference type="PANTHER" id="PTHR30502:SF0">
    <property type="entry name" value="PHOSPHOENOLPYRUVATE CARBOXYLASE FAMILY PROTEIN"/>
    <property type="match status" value="1"/>
</dbReference>
<protein>
    <submittedName>
        <fullName evidence="5">2-dehydro-3-deoxyglucarate aldolase</fullName>
    </submittedName>
</protein>
<evidence type="ECO:0000259" key="4">
    <source>
        <dbReference type="Pfam" id="PF03328"/>
    </source>
</evidence>
<dbReference type="InterPro" id="IPR005000">
    <property type="entry name" value="Aldolase/citrate-lyase_domain"/>
</dbReference>
<proteinExistence type="inferred from homology"/>
<evidence type="ECO:0000256" key="2">
    <source>
        <dbReference type="ARBA" id="ARBA00022723"/>
    </source>
</evidence>
<dbReference type="PANTHER" id="PTHR30502">
    <property type="entry name" value="2-KETO-3-DEOXY-L-RHAMNONATE ALDOLASE"/>
    <property type="match status" value="1"/>
</dbReference>
<dbReference type="GO" id="GO:0046872">
    <property type="term" value="F:metal ion binding"/>
    <property type="evidence" value="ECO:0007669"/>
    <property type="project" value="UniProtKB-KW"/>
</dbReference>
<sequence>MTKPFDALFDRVPVPLGTWIMSASPLVTEATGHAGFDWAVLDMEHTPLDLAGLVSLLQANLGSPMLPIVRVPWNDAVTIKRVLDSGAHTLLVPFVQNAEEAAAAVAATRYPPEGVRGMAAMSRASKFGTVPDHFRHANTQVSVILQIETPTALANLEAIAAVPGVDALFLGPGDLSGTMGLPGQVGHPDVQAAMHDAAQRARAAGIRIGTVMGQVEQVQQMREAGYHFVGLASDLGLYMRACTGALKQLRDSAPGVHGNY</sequence>
<dbReference type="InterPro" id="IPR050251">
    <property type="entry name" value="HpcH-HpaI_aldolase"/>
</dbReference>
<feature type="domain" description="HpcH/HpaI aldolase/citrate lyase" evidence="4">
    <location>
        <begin position="17"/>
        <end position="240"/>
    </location>
</feature>
<dbReference type="EMBL" id="SACT01000001">
    <property type="protein sequence ID" value="RVT53796.1"/>
    <property type="molecule type" value="Genomic_DNA"/>
</dbReference>
<keyword evidence="3" id="KW-0456">Lyase</keyword>
<keyword evidence="6" id="KW-1185">Reference proteome</keyword>
<dbReference type="GO" id="GO:0005737">
    <property type="term" value="C:cytoplasm"/>
    <property type="evidence" value="ECO:0007669"/>
    <property type="project" value="TreeGrafter"/>
</dbReference>
<evidence type="ECO:0000313" key="5">
    <source>
        <dbReference type="EMBL" id="RVT53796.1"/>
    </source>
</evidence>
<dbReference type="RefSeq" id="WP_128195318.1">
    <property type="nucleotide sequence ID" value="NZ_SACT01000001.1"/>
</dbReference>
<comment type="caution">
    <text evidence="5">The sequence shown here is derived from an EMBL/GenBank/DDBJ whole genome shotgun (WGS) entry which is preliminary data.</text>
</comment>
<keyword evidence="2" id="KW-0479">Metal-binding</keyword>
<dbReference type="Proteomes" id="UP000288178">
    <property type="component" value="Unassembled WGS sequence"/>
</dbReference>
<reference evidence="5 6" key="1">
    <citation type="submission" date="2019-01" db="EMBL/GenBank/DDBJ databases">
        <authorList>
            <person name="Chen W.-M."/>
        </authorList>
    </citation>
    <scope>NUCLEOTIDE SEQUENCE [LARGE SCALE GENOMIC DNA]</scope>
    <source>
        <strain evidence="5 6">ICH-3</strain>
    </source>
</reference>
<evidence type="ECO:0000256" key="1">
    <source>
        <dbReference type="ARBA" id="ARBA00005568"/>
    </source>
</evidence>
<gene>
    <name evidence="5" type="ORF">ENE75_02595</name>
</gene>
<accession>A0A437K0A0</accession>
<dbReference type="AlphaFoldDB" id="A0A437K0A0"/>
<dbReference type="InterPro" id="IPR040442">
    <property type="entry name" value="Pyrv_kinase-like_dom_sf"/>
</dbReference>
<dbReference type="GO" id="GO:0016832">
    <property type="term" value="F:aldehyde-lyase activity"/>
    <property type="evidence" value="ECO:0007669"/>
    <property type="project" value="TreeGrafter"/>
</dbReference>
<dbReference type="SUPFAM" id="SSF51621">
    <property type="entry name" value="Phosphoenolpyruvate/pyruvate domain"/>
    <property type="match status" value="1"/>
</dbReference>